<sequence>MSGLGTLSKFPREILDAILDELCAHHVHTLLSPADPDPGEPQIHSETATRSCTAALASLCCTSKSLSHLNTWRLYRTLTDAAVPGTRWALLARTLIGRPDLASLVSHFSVNNIDLISDPSEMPEEVTAYYLEMLRTTRVQSPVFLSRQTLVGKAEQHDGKCLCQVNSTRSLLHSLFPALRTMKYALWVQYGYTHGLLSFPAGSLPSLREVELYDIGGRRGEYDFAFLYEVGGLFQAAPEIEYLRIRHSYLSDVIVHICWDHDKDKCTKRKINKVTRLEILACWHKDGDLEHSLQVVPNVETLVYRPREADDMMDEVVNPVEMGLAILKVAPKLKRFELALWYGRGCFDDEHDRNGYASSLREAKRVLEDNGIECDFSMRDPDSGGLYLPVE</sequence>
<evidence type="ECO:0000313" key="1">
    <source>
        <dbReference type="EMBL" id="KAK1756739.1"/>
    </source>
</evidence>
<dbReference type="AlphaFoldDB" id="A0AAJ0BGC9"/>
<organism evidence="1 2">
    <name type="scientific">Echria macrotheca</name>
    <dbReference type="NCBI Taxonomy" id="438768"/>
    <lineage>
        <taxon>Eukaryota</taxon>
        <taxon>Fungi</taxon>
        <taxon>Dikarya</taxon>
        <taxon>Ascomycota</taxon>
        <taxon>Pezizomycotina</taxon>
        <taxon>Sordariomycetes</taxon>
        <taxon>Sordariomycetidae</taxon>
        <taxon>Sordariales</taxon>
        <taxon>Schizotheciaceae</taxon>
        <taxon>Echria</taxon>
    </lineage>
</organism>
<comment type="caution">
    <text evidence="1">The sequence shown here is derived from an EMBL/GenBank/DDBJ whole genome shotgun (WGS) entry which is preliminary data.</text>
</comment>
<dbReference type="Proteomes" id="UP001239445">
    <property type="component" value="Unassembled WGS sequence"/>
</dbReference>
<dbReference type="EMBL" id="MU839831">
    <property type="protein sequence ID" value="KAK1756739.1"/>
    <property type="molecule type" value="Genomic_DNA"/>
</dbReference>
<accession>A0AAJ0BGC9</accession>
<evidence type="ECO:0000313" key="2">
    <source>
        <dbReference type="Proteomes" id="UP001239445"/>
    </source>
</evidence>
<reference evidence="1" key="1">
    <citation type="submission" date="2023-06" db="EMBL/GenBank/DDBJ databases">
        <title>Genome-scale phylogeny and comparative genomics of the fungal order Sordariales.</title>
        <authorList>
            <consortium name="Lawrence Berkeley National Laboratory"/>
            <person name="Hensen N."/>
            <person name="Bonometti L."/>
            <person name="Westerberg I."/>
            <person name="Brannstrom I.O."/>
            <person name="Guillou S."/>
            <person name="Cros-Aarteil S."/>
            <person name="Calhoun S."/>
            <person name="Haridas S."/>
            <person name="Kuo A."/>
            <person name="Mondo S."/>
            <person name="Pangilinan J."/>
            <person name="Riley R."/>
            <person name="Labutti K."/>
            <person name="Andreopoulos B."/>
            <person name="Lipzen A."/>
            <person name="Chen C."/>
            <person name="Yanf M."/>
            <person name="Daum C."/>
            <person name="Ng V."/>
            <person name="Clum A."/>
            <person name="Steindorff A."/>
            <person name="Ohm R."/>
            <person name="Martin F."/>
            <person name="Silar P."/>
            <person name="Natvig D."/>
            <person name="Lalanne C."/>
            <person name="Gautier V."/>
            <person name="Ament-Velasquez S.L."/>
            <person name="Kruys A."/>
            <person name="Hutchinson M.I."/>
            <person name="Powell A.J."/>
            <person name="Barry K."/>
            <person name="Miller A.N."/>
            <person name="Grigoriev I.V."/>
            <person name="Debuchy R."/>
            <person name="Gladieux P."/>
            <person name="Thoren M.H."/>
            <person name="Johannesson H."/>
        </authorList>
    </citation>
    <scope>NUCLEOTIDE SEQUENCE</scope>
    <source>
        <strain evidence="1">PSN4</strain>
    </source>
</reference>
<gene>
    <name evidence="1" type="ORF">QBC47DRAFT_359242</name>
</gene>
<protein>
    <submittedName>
        <fullName evidence="1">Uncharacterized protein</fullName>
    </submittedName>
</protein>
<name>A0AAJ0BGC9_9PEZI</name>
<proteinExistence type="predicted"/>
<keyword evidence="2" id="KW-1185">Reference proteome</keyword>